<name>A0ACC5RLG7_ENTAG</name>
<gene>
    <name evidence="1" type="ORF">JJL49_09690</name>
</gene>
<accession>A0ACC5RLG7</accession>
<comment type="caution">
    <text evidence="1">The sequence shown here is derived from an EMBL/GenBank/DDBJ whole genome shotgun (WGS) entry which is preliminary data.</text>
</comment>
<reference evidence="1" key="1">
    <citation type="submission" date="2021-01" db="EMBL/GenBank/DDBJ databases">
        <title>Draft genome of Pantoea agglomerans Eh 335.</title>
        <authorList>
            <person name="Emsley S.A."/>
            <person name="Oline D.K."/>
            <person name="Saw J.H."/>
            <person name="Ushijima B."/>
            <person name="Videau P."/>
            <person name="Koyack M.J."/>
        </authorList>
    </citation>
    <scope>NUCLEOTIDE SEQUENCE</scope>
    <source>
        <strain evidence="1">Eh 335</strain>
    </source>
</reference>
<evidence type="ECO:0000313" key="2">
    <source>
        <dbReference type="Proteomes" id="UP000633731"/>
    </source>
</evidence>
<organism evidence="1 2">
    <name type="scientific">Enterobacter agglomerans</name>
    <name type="common">Erwinia herbicola</name>
    <name type="synonym">Pantoea agglomerans</name>
    <dbReference type="NCBI Taxonomy" id="549"/>
    <lineage>
        <taxon>Bacteria</taxon>
        <taxon>Pseudomonadati</taxon>
        <taxon>Pseudomonadota</taxon>
        <taxon>Gammaproteobacteria</taxon>
        <taxon>Enterobacterales</taxon>
        <taxon>Erwiniaceae</taxon>
        <taxon>Pantoea</taxon>
        <taxon>Pantoea agglomerans group</taxon>
    </lineage>
</organism>
<dbReference type="EMBL" id="JAEOXF010000004">
    <property type="protein sequence ID" value="MBK4725497.1"/>
    <property type="molecule type" value="Genomic_DNA"/>
</dbReference>
<keyword evidence="2" id="KW-1185">Reference proteome</keyword>
<protein>
    <submittedName>
        <fullName evidence="1">Uncharacterized protein</fullName>
    </submittedName>
</protein>
<sequence length="135" mass="14984">MKRFTLLVSVLLVTSCHLGDHRPLNYRAGITTVGNHVCIIAPVSDDEVMTSLTISEVGNNLNVTERHFTLEKGLTLSASTCVPDFGFSFESGRSYISSIHTTYRNRKDSVPNGRNYSVTFSLWKENGELKSVDVN</sequence>
<dbReference type="Proteomes" id="UP000633731">
    <property type="component" value="Unassembled WGS sequence"/>
</dbReference>
<proteinExistence type="predicted"/>
<evidence type="ECO:0000313" key="1">
    <source>
        <dbReference type="EMBL" id="MBK4725497.1"/>
    </source>
</evidence>